<dbReference type="InterPro" id="IPR010024">
    <property type="entry name" value="CHP16711"/>
</dbReference>
<reference evidence="2 3" key="1">
    <citation type="submission" date="2018-11" db="EMBL/GenBank/DDBJ databases">
        <authorList>
            <person name="Wuyts S."/>
        </authorList>
    </citation>
    <scope>NUCLEOTIDE SEQUENCE [LARGE SCALE GENOMIC DNA]</scope>
    <source>
        <strain evidence="2">Lactobacillus mudanjiangensis AMBF249</strain>
    </source>
</reference>
<dbReference type="InterPro" id="IPR023385">
    <property type="entry name" value="YopX-like_C"/>
</dbReference>
<dbReference type="Proteomes" id="UP000289996">
    <property type="component" value="Unassembled WGS sequence"/>
</dbReference>
<feature type="domain" description="YopX protein" evidence="1">
    <location>
        <begin position="6"/>
        <end position="131"/>
    </location>
</feature>
<dbReference type="AlphaFoldDB" id="A0A660E2M6"/>
<name>A0A660E2M6_9LACO</name>
<dbReference type="RefSeq" id="WP_130851892.1">
    <property type="nucleotide sequence ID" value="NZ_UYIG01000126.1"/>
</dbReference>
<evidence type="ECO:0000313" key="3">
    <source>
        <dbReference type="Proteomes" id="UP000289996"/>
    </source>
</evidence>
<dbReference type="EMBL" id="UYIG01000126">
    <property type="protein sequence ID" value="VDG28887.1"/>
    <property type="molecule type" value="Genomic_DNA"/>
</dbReference>
<accession>A0A660E2M6</accession>
<gene>
    <name evidence="2" type="ORF">MUDAN_MDHGFNIF_03288</name>
</gene>
<evidence type="ECO:0000313" key="2">
    <source>
        <dbReference type="EMBL" id="VDG28887.1"/>
    </source>
</evidence>
<evidence type="ECO:0000259" key="1">
    <source>
        <dbReference type="Pfam" id="PF09643"/>
    </source>
</evidence>
<dbReference type="Gene3D" id="2.30.30.290">
    <property type="entry name" value="YopX-like domains"/>
    <property type="match status" value="1"/>
</dbReference>
<protein>
    <submittedName>
        <fullName evidence="2">Hypothetical phage protein [Lactobacillus casei subsp. casei ATCC 393]</fullName>
    </submittedName>
</protein>
<proteinExistence type="predicted"/>
<organism evidence="2 3">
    <name type="scientific">Lactiplantibacillus mudanjiangensis</name>
    <dbReference type="NCBI Taxonomy" id="1296538"/>
    <lineage>
        <taxon>Bacteria</taxon>
        <taxon>Bacillati</taxon>
        <taxon>Bacillota</taxon>
        <taxon>Bacilli</taxon>
        <taxon>Lactobacillales</taxon>
        <taxon>Lactobacillaceae</taxon>
        <taxon>Lactiplantibacillus</taxon>
    </lineage>
</organism>
<dbReference type="SUPFAM" id="SSF159006">
    <property type="entry name" value="YopX-like"/>
    <property type="match status" value="1"/>
</dbReference>
<dbReference type="Pfam" id="PF09643">
    <property type="entry name" value="YopX"/>
    <property type="match status" value="1"/>
</dbReference>
<sequence>MSEIEFRAWHKPTKTMHRVLAIDWLNQMVDLDGGLIEQSSDDVVVEQYTGKDDKSGKPIYEGSIFGFDNIWLNNDVSDPQEEHYVGVVKRDPNTGMWFVDCTKHKFYLGDAVESDSYGVIGNIHENPELLEAAK</sequence>
<keyword evidence="3" id="KW-1185">Reference proteome</keyword>
<dbReference type="NCBIfam" id="TIGR01671">
    <property type="entry name" value="phage_TIGR01671"/>
    <property type="match status" value="1"/>
</dbReference>
<dbReference type="OrthoDB" id="1809393at2"/>
<dbReference type="InterPro" id="IPR019096">
    <property type="entry name" value="YopX_protein"/>
</dbReference>